<feature type="chain" id="PRO_5045883000" evidence="5">
    <location>
        <begin position="22"/>
        <end position="452"/>
    </location>
</feature>
<feature type="compositionally biased region" description="Low complexity" evidence="4">
    <location>
        <begin position="31"/>
        <end position="46"/>
    </location>
</feature>
<evidence type="ECO:0000256" key="3">
    <source>
        <dbReference type="ARBA" id="ARBA00022729"/>
    </source>
</evidence>
<name>A0ABU4HPV5_9ACTN</name>
<evidence type="ECO:0000256" key="2">
    <source>
        <dbReference type="ARBA" id="ARBA00022448"/>
    </source>
</evidence>
<sequence length="452" mass="48363">MKAARWLGSLAVVGAAALAIGCGTPGEDSDSGSTSSTPATTASRAPDVAAAGDVTLTVWDQEVRGGQAAQIKELNRQFQAKYPNVTIRRVAKSFDDLNTTLKLAVSGPDAPDVVQANQGLGVMGQLVRGRLLRPVDDYARVYDWESRYPSLLIDLNRFEADGTRFGSGDLYGLSQMGEIVGVFYNKRLVRELPRTLEEFEAQLEAARAAGDVPIQFGNLDKWPGIHEYETVLGQVADKQEVRDFTFQTDGASFDTAGFRDGATKLQEWADKGYFTPDFNGVGYDPAWQQFAKGNGHFLIAGTWLVADLADQMGDDVGFMLMPGREAGGDPVALGGEGLPFTITSKSANPDVAAAYIDFLTDENAARVLTETNNLAAMKLPTPAAAPGLPTDVAEAWRTLGEVDGLIPYLDYTTPTFGDDLGGAIQELTAGKQTPDEFTAGIQQRVEDSKAGS</sequence>
<feature type="signal peptide" evidence="5">
    <location>
        <begin position="1"/>
        <end position="21"/>
    </location>
</feature>
<dbReference type="PANTHER" id="PTHR30061">
    <property type="entry name" value="MALTOSE-BINDING PERIPLASMIC PROTEIN"/>
    <property type="match status" value="1"/>
</dbReference>
<evidence type="ECO:0000313" key="7">
    <source>
        <dbReference type="Proteomes" id="UP001284601"/>
    </source>
</evidence>
<dbReference type="InterPro" id="IPR006059">
    <property type="entry name" value="SBP"/>
</dbReference>
<dbReference type="Gene3D" id="3.40.190.10">
    <property type="entry name" value="Periplasmic binding protein-like II"/>
    <property type="match status" value="2"/>
</dbReference>
<evidence type="ECO:0000313" key="6">
    <source>
        <dbReference type="EMBL" id="MDW5595358.1"/>
    </source>
</evidence>
<dbReference type="Pfam" id="PF01547">
    <property type="entry name" value="SBP_bac_1"/>
    <property type="match status" value="1"/>
</dbReference>
<dbReference type="PROSITE" id="PS51257">
    <property type="entry name" value="PROKAR_LIPOPROTEIN"/>
    <property type="match status" value="1"/>
</dbReference>
<keyword evidence="2" id="KW-0813">Transport</keyword>
<feature type="region of interest" description="Disordered" evidence="4">
    <location>
        <begin position="24"/>
        <end position="46"/>
    </location>
</feature>
<dbReference type="SUPFAM" id="SSF53850">
    <property type="entry name" value="Periplasmic binding protein-like II"/>
    <property type="match status" value="1"/>
</dbReference>
<reference evidence="7" key="1">
    <citation type="submission" date="2023-07" db="EMBL/GenBank/DDBJ databases">
        <title>Conexibacter stalactiti sp. nov., isolated from stalactites in a lava cave and emended description of the genus Conexibacter.</title>
        <authorList>
            <person name="Lee S.D."/>
        </authorList>
    </citation>
    <scope>NUCLEOTIDE SEQUENCE [LARGE SCALE GENOMIC DNA]</scope>
    <source>
        <strain evidence="7">KCTC 39840</strain>
    </source>
</reference>
<evidence type="ECO:0000256" key="4">
    <source>
        <dbReference type="SAM" id="MobiDB-lite"/>
    </source>
</evidence>
<dbReference type="EMBL" id="JAWSTH010000031">
    <property type="protein sequence ID" value="MDW5595358.1"/>
    <property type="molecule type" value="Genomic_DNA"/>
</dbReference>
<keyword evidence="3 5" id="KW-0732">Signal</keyword>
<dbReference type="PANTHER" id="PTHR30061:SF50">
    <property type="entry name" value="MALTOSE_MALTODEXTRIN-BINDING PERIPLASMIC PROTEIN"/>
    <property type="match status" value="1"/>
</dbReference>
<reference evidence="6 7" key="2">
    <citation type="submission" date="2023-10" db="EMBL/GenBank/DDBJ databases">
        <authorList>
            <person name="Han X.F."/>
        </authorList>
    </citation>
    <scope>NUCLEOTIDE SEQUENCE [LARGE SCALE GENOMIC DNA]</scope>
    <source>
        <strain evidence="6 7">KCTC 39840</strain>
    </source>
</reference>
<gene>
    <name evidence="6" type="ORF">R7226_13500</name>
</gene>
<proteinExistence type="inferred from homology"/>
<dbReference type="Proteomes" id="UP001284601">
    <property type="component" value="Unassembled WGS sequence"/>
</dbReference>
<accession>A0ABU4HPV5</accession>
<evidence type="ECO:0000256" key="1">
    <source>
        <dbReference type="ARBA" id="ARBA00008520"/>
    </source>
</evidence>
<comment type="similarity">
    <text evidence="1">Belongs to the bacterial solute-binding protein 1 family.</text>
</comment>
<comment type="caution">
    <text evidence="6">The sequence shown here is derived from an EMBL/GenBank/DDBJ whole genome shotgun (WGS) entry which is preliminary data.</text>
</comment>
<protein>
    <submittedName>
        <fullName evidence="6">Extracellular solute-binding protein</fullName>
    </submittedName>
</protein>
<dbReference type="RefSeq" id="WP_318597695.1">
    <property type="nucleotide sequence ID" value="NZ_JAWSTH010000031.1"/>
</dbReference>
<evidence type="ECO:0000256" key="5">
    <source>
        <dbReference type="SAM" id="SignalP"/>
    </source>
</evidence>
<organism evidence="6 7">
    <name type="scientific">Conexibacter stalactiti</name>
    <dbReference type="NCBI Taxonomy" id="1940611"/>
    <lineage>
        <taxon>Bacteria</taxon>
        <taxon>Bacillati</taxon>
        <taxon>Actinomycetota</taxon>
        <taxon>Thermoleophilia</taxon>
        <taxon>Solirubrobacterales</taxon>
        <taxon>Conexibacteraceae</taxon>
        <taxon>Conexibacter</taxon>
    </lineage>
</organism>
<keyword evidence="7" id="KW-1185">Reference proteome</keyword>